<protein>
    <recommendedName>
        <fullName evidence="4">Secreted protein</fullName>
    </recommendedName>
</protein>
<comment type="caution">
    <text evidence="2">The sequence shown here is derived from an EMBL/GenBank/DDBJ whole genome shotgun (WGS) entry which is preliminary data.</text>
</comment>
<reference evidence="2" key="2">
    <citation type="submission" date="2023-06" db="EMBL/GenBank/DDBJ databases">
        <authorList>
            <consortium name="Lawrence Berkeley National Laboratory"/>
            <person name="Haridas S."/>
            <person name="Hensen N."/>
            <person name="Bonometti L."/>
            <person name="Westerberg I."/>
            <person name="Brannstrom I.O."/>
            <person name="Guillou S."/>
            <person name="Cros-Aarteil S."/>
            <person name="Calhoun S."/>
            <person name="Kuo A."/>
            <person name="Mondo S."/>
            <person name="Pangilinan J."/>
            <person name="Riley R."/>
            <person name="Labutti K."/>
            <person name="Andreopoulos B."/>
            <person name="Lipzen A."/>
            <person name="Chen C."/>
            <person name="Yanf M."/>
            <person name="Daum C."/>
            <person name="Ng V."/>
            <person name="Clum A."/>
            <person name="Steindorff A."/>
            <person name="Ohm R."/>
            <person name="Martin F."/>
            <person name="Silar P."/>
            <person name="Natvig D."/>
            <person name="Lalanne C."/>
            <person name="Gautier V."/>
            <person name="Ament-Velasquez S.L."/>
            <person name="Kruys A."/>
            <person name="Hutchinson M.I."/>
            <person name="Powell A.J."/>
            <person name="Barry K."/>
            <person name="Miller A.N."/>
            <person name="Grigoriev I.V."/>
            <person name="Debuchy R."/>
            <person name="Gladieux P."/>
            <person name="Thoren M.H."/>
            <person name="Johannesson H."/>
        </authorList>
    </citation>
    <scope>NUCLEOTIDE SEQUENCE</scope>
    <source>
        <strain evidence="2">CBS 560.94</strain>
    </source>
</reference>
<dbReference type="Proteomes" id="UP001278500">
    <property type="component" value="Unassembled WGS sequence"/>
</dbReference>
<evidence type="ECO:0000256" key="1">
    <source>
        <dbReference type="SAM" id="SignalP"/>
    </source>
</evidence>
<dbReference type="EMBL" id="JAUEPP010000001">
    <property type="protein sequence ID" value="KAK3356118.1"/>
    <property type="molecule type" value="Genomic_DNA"/>
</dbReference>
<keyword evidence="3" id="KW-1185">Reference proteome</keyword>
<name>A0AAE0JRK3_9PEZI</name>
<evidence type="ECO:0000313" key="2">
    <source>
        <dbReference type="EMBL" id="KAK3356118.1"/>
    </source>
</evidence>
<dbReference type="RefSeq" id="XP_062687495.1">
    <property type="nucleotide sequence ID" value="XM_062826179.1"/>
</dbReference>
<feature type="signal peptide" evidence="1">
    <location>
        <begin position="1"/>
        <end position="21"/>
    </location>
</feature>
<organism evidence="2 3">
    <name type="scientific">Neurospora tetraspora</name>
    <dbReference type="NCBI Taxonomy" id="94610"/>
    <lineage>
        <taxon>Eukaryota</taxon>
        <taxon>Fungi</taxon>
        <taxon>Dikarya</taxon>
        <taxon>Ascomycota</taxon>
        <taxon>Pezizomycotina</taxon>
        <taxon>Sordariomycetes</taxon>
        <taxon>Sordariomycetidae</taxon>
        <taxon>Sordariales</taxon>
        <taxon>Sordariaceae</taxon>
        <taxon>Neurospora</taxon>
    </lineage>
</organism>
<proteinExistence type="predicted"/>
<feature type="chain" id="PRO_5042053830" description="Secreted protein" evidence="1">
    <location>
        <begin position="22"/>
        <end position="274"/>
    </location>
</feature>
<keyword evidence="1" id="KW-0732">Signal</keyword>
<sequence length="274" mass="30381">MFASKVSFFFVFFFLPRSRIGILSTRFPVVPVAIDIVLLSMPTTSGSLGNICVLSRMACMVNDRHPRYGLWPCQIVSELFSPFSFHIHTHCQVCNFACRQTWHMCLFLITVSISDFIHNRSIAGRRLGWDALLLPCVARKPVSQQVPVRRGAPDCLIRPCLYPDRRSVRGDGDSGALLRVQNPFCCYWRCPASETGSGESEWFMGSKLKVSHACYPLDVILHSALRCAAPLALLLARHAAAISLISPVKASQGPLPRVNGPMAHSGLRRASLDL</sequence>
<evidence type="ECO:0008006" key="4">
    <source>
        <dbReference type="Google" id="ProtNLM"/>
    </source>
</evidence>
<reference evidence="2" key="1">
    <citation type="journal article" date="2023" name="Mol. Phylogenet. Evol.">
        <title>Genome-scale phylogeny and comparative genomics of the fungal order Sordariales.</title>
        <authorList>
            <person name="Hensen N."/>
            <person name="Bonometti L."/>
            <person name="Westerberg I."/>
            <person name="Brannstrom I.O."/>
            <person name="Guillou S."/>
            <person name="Cros-Aarteil S."/>
            <person name="Calhoun S."/>
            <person name="Haridas S."/>
            <person name="Kuo A."/>
            <person name="Mondo S."/>
            <person name="Pangilinan J."/>
            <person name="Riley R."/>
            <person name="LaButti K."/>
            <person name="Andreopoulos B."/>
            <person name="Lipzen A."/>
            <person name="Chen C."/>
            <person name="Yan M."/>
            <person name="Daum C."/>
            <person name="Ng V."/>
            <person name="Clum A."/>
            <person name="Steindorff A."/>
            <person name="Ohm R.A."/>
            <person name="Martin F."/>
            <person name="Silar P."/>
            <person name="Natvig D.O."/>
            <person name="Lalanne C."/>
            <person name="Gautier V."/>
            <person name="Ament-Velasquez S.L."/>
            <person name="Kruys A."/>
            <person name="Hutchinson M.I."/>
            <person name="Powell A.J."/>
            <person name="Barry K."/>
            <person name="Miller A.N."/>
            <person name="Grigoriev I.V."/>
            <person name="Debuchy R."/>
            <person name="Gladieux P."/>
            <person name="Hiltunen Thoren M."/>
            <person name="Johannesson H."/>
        </authorList>
    </citation>
    <scope>NUCLEOTIDE SEQUENCE</scope>
    <source>
        <strain evidence="2">CBS 560.94</strain>
    </source>
</reference>
<evidence type="ECO:0000313" key="3">
    <source>
        <dbReference type="Proteomes" id="UP001278500"/>
    </source>
</evidence>
<gene>
    <name evidence="2" type="ORF">B0H65DRAFT_454050</name>
</gene>
<accession>A0AAE0JRK3</accession>
<dbReference type="GeneID" id="87863333"/>
<dbReference type="AlphaFoldDB" id="A0AAE0JRK3"/>